<evidence type="ECO:0000313" key="2">
    <source>
        <dbReference type="EMBL" id="KAJ9611532.1"/>
    </source>
</evidence>
<gene>
    <name evidence="2" type="ORF">H2200_004716</name>
</gene>
<protein>
    <recommendedName>
        <fullName evidence="4">Pentatricopeptide repeat protein</fullName>
    </recommendedName>
</protein>
<dbReference type="EMBL" id="JAPDRK010000006">
    <property type="protein sequence ID" value="KAJ9611532.1"/>
    <property type="molecule type" value="Genomic_DNA"/>
</dbReference>
<dbReference type="AlphaFoldDB" id="A0AA38XDP7"/>
<comment type="caution">
    <text evidence="2">The sequence shown here is derived from an EMBL/GenBank/DDBJ whole genome shotgun (WGS) entry which is preliminary data.</text>
</comment>
<feature type="region of interest" description="Disordered" evidence="1">
    <location>
        <begin position="153"/>
        <end position="198"/>
    </location>
</feature>
<sequence length="1105" mass="123579">MGREGASASIRDKRRRPPKLYAQESSLEILTLRTFPENPDVVLSIEHFRSQDKQHEAVMNPHPVPARPSPIVPSKNALRALRRLALSPSVLVVSTIGSVCGIATLNHEVNRRVRLAEQALESKRVIRSLSHGRGSAQLNSMIEAAERGDDFTLNTRGAKKRRKKNPPLRSFSAVALQDPSERTNDAVSDEPPIQPESRHTTYFGRVSEARATPRPVPQPRLATHTNGVHSLAVEKILHASKAHRKTPDHRTYGRPNPQRQSEADRAQNLFQTWFKPFVTTPDEDVPGPTEVLPTIRASDAASDEPSKIKTPKGQRHGILDATETQRDPTRTSGTDVPQHQWKPISIVFPPVAVVLEGDLQMIEPPEWATNNTTGVNVEGPAVVRGADLGTPTRSDDENSSQLSMKRSVTYLPSRRAAYLLSYLDDDEPIDQLRMQINQMEPSLAAEARIESLLESTSKEFVDHAKYVLNRDAFLSLCRFVFTHTSRRKWLATMRHLTSQHSTVNWTTAEAILHIYRTSGCHPKDLHIRPVFELVQHLLATVPTSTRIEQVLFPAPARDNPNDVDPFDLASRYLQFICDHQHSIPECRVELGTIVNAAKRAGLSPSKDLIIPVLRACVSAKDFDAAEDLLEGLVPEFGPTESLSLLEEYTFVAACDGSWAVVEAMLDRFHTLNRSRGQPIDSGRLFERLLSRHIAKNTSHHSFHFTVHAMKYAGLIPTNHVSRTLICAFIRDGRYDLMVEWLHLLKSAFPRVSSGFDFLQGGWLLTNALSDMGASCEEIARICQTIAHGTRRDPFGPAFREFAVDLVKADLCHRVCYALGHLPASDVSVEKIHSMTMEQLLKHAYEIRATPEVEGSDSTLVEGLKNDLAVQISAIVGLAKTFRGDSKTLFFGVKTQQDTLLGNRRRANNAVLLHPGDVLKRKHPEGHGLARSAGIGTLTQALVEHYDRTEKDGLPVDHSGLKHFIISVGPEYPAEVLELVEAIYASEFVQGATGAPFSTDLFKKWLYLVSTDGSVASAAAALSAVVESADKLEWTAHFRYLCEFVTQLGDVDNNALWEERRFPRKPERGHLRALYSEIRRIWVEQTTWRKETFQFPEWKGWEMDGR</sequence>
<reference evidence="2" key="1">
    <citation type="submission" date="2022-10" db="EMBL/GenBank/DDBJ databases">
        <title>Culturing micro-colonial fungi from biological soil crusts in the Mojave desert and describing Neophaeococcomyces mojavensis, and introducing the new genera and species Taxawa tesnikishii.</title>
        <authorList>
            <person name="Kurbessoian T."/>
            <person name="Stajich J.E."/>
        </authorList>
    </citation>
    <scope>NUCLEOTIDE SEQUENCE</scope>
    <source>
        <strain evidence="2">TK_41</strain>
    </source>
</reference>
<evidence type="ECO:0000256" key="1">
    <source>
        <dbReference type="SAM" id="MobiDB-lite"/>
    </source>
</evidence>
<feature type="compositionally biased region" description="Basic residues" evidence="1">
    <location>
        <begin position="157"/>
        <end position="166"/>
    </location>
</feature>
<organism evidence="2 3">
    <name type="scientific">Cladophialophora chaetospira</name>
    <dbReference type="NCBI Taxonomy" id="386627"/>
    <lineage>
        <taxon>Eukaryota</taxon>
        <taxon>Fungi</taxon>
        <taxon>Dikarya</taxon>
        <taxon>Ascomycota</taxon>
        <taxon>Pezizomycotina</taxon>
        <taxon>Eurotiomycetes</taxon>
        <taxon>Chaetothyriomycetidae</taxon>
        <taxon>Chaetothyriales</taxon>
        <taxon>Herpotrichiellaceae</taxon>
        <taxon>Cladophialophora</taxon>
    </lineage>
</organism>
<proteinExistence type="predicted"/>
<name>A0AA38XDP7_9EURO</name>
<accession>A0AA38XDP7</accession>
<evidence type="ECO:0008006" key="4">
    <source>
        <dbReference type="Google" id="ProtNLM"/>
    </source>
</evidence>
<feature type="region of interest" description="Disordered" evidence="1">
    <location>
        <begin position="240"/>
        <end position="263"/>
    </location>
</feature>
<feature type="region of interest" description="Disordered" evidence="1">
    <location>
        <begin position="278"/>
        <end position="338"/>
    </location>
</feature>
<dbReference type="Proteomes" id="UP001172673">
    <property type="component" value="Unassembled WGS sequence"/>
</dbReference>
<feature type="region of interest" description="Disordered" evidence="1">
    <location>
        <begin position="384"/>
        <end position="404"/>
    </location>
</feature>
<keyword evidence="3" id="KW-1185">Reference proteome</keyword>
<evidence type="ECO:0000313" key="3">
    <source>
        <dbReference type="Proteomes" id="UP001172673"/>
    </source>
</evidence>